<reference evidence="11" key="2">
    <citation type="journal article" date="2023" name="Plants (Basel)">
        <title>Annotation of the Turnera subulata (Passifloraceae) Draft Genome Reveals the S-Locus Evolved after the Divergence of Turneroideae from Passifloroideae in a Stepwise Manner.</title>
        <authorList>
            <person name="Henning P.M."/>
            <person name="Roalson E.H."/>
            <person name="Mir W."/>
            <person name="McCubbin A.G."/>
            <person name="Shore J.S."/>
        </authorList>
    </citation>
    <scope>NUCLEOTIDE SEQUENCE</scope>
    <source>
        <strain evidence="11">F60SS</strain>
    </source>
</reference>
<dbReference type="SUPFAM" id="SSF55486">
    <property type="entry name" value="Metalloproteases ('zincins'), catalytic domain"/>
    <property type="match status" value="4"/>
</dbReference>
<feature type="non-terminal residue" evidence="11">
    <location>
        <position position="1048"/>
    </location>
</feature>
<feature type="domain" description="Peptidase metallopeptidase" evidence="10">
    <location>
        <begin position="323"/>
        <end position="473"/>
    </location>
</feature>
<keyword evidence="6" id="KW-0378">Hydrolase</keyword>
<dbReference type="AlphaFoldDB" id="A0A9Q0G255"/>
<dbReference type="SMART" id="SM00235">
    <property type="entry name" value="ZnMc"/>
    <property type="match status" value="4"/>
</dbReference>
<evidence type="ECO:0000313" key="12">
    <source>
        <dbReference type="Proteomes" id="UP001141552"/>
    </source>
</evidence>
<dbReference type="PRINTS" id="PR00138">
    <property type="entry name" value="MATRIXIN"/>
</dbReference>
<gene>
    <name evidence="11" type="ORF">Tsubulata_026936</name>
</gene>
<feature type="domain" description="Peptidase metallopeptidase" evidence="10">
    <location>
        <begin position="647"/>
        <end position="803"/>
    </location>
</feature>
<evidence type="ECO:0000313" key="11">
    <source>
        <dbReference type="EMBL" id="KAJ4840954.1"/>
    </source>
</evidence>
<accession>A0A9Q0G255</accession>
<comment type="similarity">
    <text evidence="2">Belongs to the peptidase M10A family. Matrix metalloproteinases (MMPs) subfamily.</text>
</comment>
<dbReference type="GO" id="GO:0030198">
    <property type="term" value="P:extracellular matrix organization"/>
    <property type="evidence" value="ECO:0007669"/>
    <property type="project" value="TreeGrafter"/>
</dbReference>
<dbReference type="InterPro" id="IPR024079">
    <property type="entry name" value="MetalloPept_cat_dom_sf"/>
</dbReference>
<dbReference type="InterPro" id="IPR021158">
    <property type="entry name" value="Pept_M10A_Zn_BS"/>
</dbReference>
<keyword evidence="7" id="KW-0862">Zinc</keyword>
<evidence type="ECO:0000256" key="1">
    <source>
        <dbReference type="ARBA" id="ARBA00001947"/>
    </source>
</evidence>
<dbReference type="OrthoDB" id="406838at2759"/>
<dbReference type="GO" id="GO:0004222">
    <property type="term" value="F:metalloendopeptidase activity"/>
    <property type="evidence" value="ECO:0007669"/>
    <property type="project" value="InterPro"/>
</dbReference>
<evidence type="ECO:0000256" key="2">
    <source>
        <dbReference type="ARBA" id="ARBA00009614"/>
    </source>
</evidence>
<name>A0A9Q0G255_9ROSI</name>
<dbReference type="Gene3D" id="3.40.390.10">
    <property type="entry name" value="Collagenase (Catalytic Domain)"/>
    <property type="match status" value="4"/>
</dbReference>
<protein>
    <recommendedName>
        <fullName evidence="10">Peptidase metallopeptidase domain-containing protein</fullName>
    </recommendedName>
</protein>
<proteinExistence type="inferred from homology"/>
<dbReference type="Proteomes" id="UP001141552">
    <property type="component" value="Unassembled WGS sequence"/>
</dbReference>
<evidence type="ECO:0000256" key="5">
    <source>
        <dbReference type="ARBA" id="ARBA00022729"/>
    </source>
</evidence>
<evidence type="ECO:0000256" key="3">
    <source>
        <dbReference type="ARBA" id="ARBA00022670"/>
    </source>
</evidence>
<dbReference type="PANTHER" id="PTHR10201:SF323">
    <property type="entry name" value="MATRIX METALLOPROTEINASE-21"/>
    <property type="match status" value="1"/>
</dbReference>
<keyword evidence="9" id="KW-0865">Zymogen</keyword>
<dbReference type="InterPro" id="IPR006026">
    <property type="entry name" value="Peptidase_Metallo"/>
</dbReference>
<dbReference type="InterPro" id="IPR001818">
    <property type="entry name" value="Pept_M10_metallopeptidase"/>
</dbReference>
<organism evidence="11 12">
    <name type="scientific">Turnera subulata</name>
    <dbReference type="NCBI Taxonomy" id="218843"/>
    <lineage>
        <taxon>Eukaryota</taxon>
        <taxon>Viridiplantae</taxon>
        <taxon>Streptophyta</taxon>
        <taxon>Embryophyta</taxon>
        <taxon>Tracheophyta</taxon>
        <taxon>Spermatophyta</taxon>
        <taxon>Magnoliopsida</taxon>
        <taxon>eudicotyledons</taxon>
        <taxon>Gunneridae</taxon>
        <taxon>Pentapetalae</taxon>
        <taxon>rosids</taxon>
        <taxon>fabids</taxon>
        <taxon>Malpighiales</taxon>
        <taxon>Passifloraceae</taxon>
        <taxon>Turnera</taxon>
    </lineage>
</organism>
<feature type="domain" description="Peptidase metallopeptidase" evidence="10">
    <location>
        <begin position="890"/>
        <end position="1047"/>
    </location>
</feature>
<comment type="cofactor">
    <cofactor evidence="1">
        <name>Zn(2+)</name>
        <dbReference type="ChEBI" id="CHEBI:29105"/>
    </cofactor>
</comment>
<evidence type="ECO:0000256" key="7">
    <source>
        <dbReference type="ARBA" id="ARBA00022833"/>
    </source>
</evidence>
<dbReference type="GO" id="GO:0030574">
    <property type="term" value="P:collagen catabolic process"/>
    <property type="evidence" value="ECO:0007669"/>
    <property type="project" value="TreeGrafter"/>
</dbReference>
<keyword evidence="3" id="KW-0645">Protease</keyword>
<feature type="non-terminal residue" evidence="11">
    <location>
        <position position="1"/>
    </location>
</feature>
<dbReference type="GO" id="GO:0031012">
    <property type="term" value="C:extracellular matrix"/>
    <property type="evidence" value="ECO:0007669"/>
    <property type="project" value="InterPro"/>
</dbReference>
<keyword evidence="8" id="KW-0482">Metalloprotease</keyword>
<dbReference type="GO" id="GO:0008270">
    <property type="term" value="F:zinc ion binding"/>
    <property type="evidence" value="ECO:0007669"/>
    <property type="project" value="InterPro"/>
</dbReference>
<dbReference type="SUPFAM" id="SSF47090">
    <property type="entry name" value="PGBD-like"/>
    <property type="match status" value="3"/>
</dbReference>
<dbReference type="PROSITE" id="PS00546">
    <property type="entry name" value="CYSTEINE_SWITCH"/>
    <property type="match status" value="1"/>
</dbReference>
<dbReference type="Pfam" id="PF00413">
    <property type="entry name" value="Peptidase_M10"/>
    <property type="match status" value="4"/>
</dbReference>
<evidence type="ECO:0000256" key="6">
    <source>
        <dbReference type="ARBA" id="ARBA00022801"/>
    </source>
</evidence>
<dbReference type="EMBL" id="JAKUCV010002914">
    <property type="protein sequence ID" value="KAJ4840954.1"/>
    <property type="molecule type" value="Genomic_DNA"/>
</dbReference>
<dbReference type="PANTHER" id="PTHR10201">
    <property type="entry name" value="MATRIX METALLOPROTEINASE"/>
    <property type="match status" value="1"/>
</dbReference>
<evidence type="ECO:0000256" key="8">
    <source>
        <dbReference type="ARBA" id="ARBA00023049"/>
    </source>
</evidence>
<reference evidence="11" key="1">
    <citation type="submission" date="2022-02" db="EMBL/GenBank/DDBJ databases">
        <authorList>
            <person name="Henning P.M."/>
            <person name="McCubbin A.G."/>
            <person name="Shore J.S."/>
        </authorList>
    </citation>
    <scope>NUCLEOTIDE SEQUENCE</scope>
    <source>
        <strain evidence="11">F60SS</strain>
        <tissue evidence="11">Leaves</tissue>
    </source>
</reference>
<dbReference type="InterPro" id="IPR021190">
    <property type="entry name" value="Pept_M10A"/>
</dbReference>
<evidence type="ECO:0000256" key="4">
    <source>
        <dbReference type="ARBA" id="ARBA00022723"/>
    </source>
</evidence>
<sequence length="1048" mass="116222">SSRPLILEKSPFQFIKPLQEGKRGDRKEGIHQLKQYLHNFGYLNDTQYSLSTEVDANLFDENMERAIITYQINFNLNSTGVLDAETVATMMKPRCGVADIVDGKTRMKASGREYHLDYAFFHGNPKWPLSKKVLTWRLLRGSRQDAAAPIRDFALRSWDGVAPFQYKQVGEHDASDIKIGFRTKATDPEGEMDGPGGTLGYAFPPKDGHMYFDGDENWGIDGPTPEQFDLGTVALHELGHILGLQHSSDPGAIMFPTNQKGAIKGLGPDDEGKRGDKKEGVLDDETVATMTKPRCGVADIVDGETRMKASGRDYHLDYAFFHGKPKWPLSKKVLTWRLLHGSRQDAAAPIRDFAMRSWDGVAPFHYKQIGENDATDIKIGFLTKATDPKAKMDGPGGILAYSYPPEDGHMYFDADENWGINGPTPEQYDLGTVALHELGHILGLQHSSDPGAIMFPTTQKGTVKGLGPDDYKQVGENDASDIKFGFRTKAIDPEGNMDGPRNGHMYFDGDENWGINGPTPEQYDMGTVATLTFFRPCAIMFPSTQKGTVKGLGPDDVAGIKALFGYLNTTQYSQSTNVDADLFDENMERAIRIYQINFNLNSTGVLDGETVATMMMPRCGLPDIVDGKTRMMASRRDYHLHYSFFSGNPTWPLSKKELTWRLLPGSRQDAIVPIREHGFLQWEVVCPFRFRQIGDNDPSDIHIGFQTKATDPWGQADGPGGHLAYAYGPTNGHLYFDGDENWAMSAPTPQQFDLGTVALHELGHILGLQHSSDPDAIMWPTTPPGKEGKRGDKKEGIHQLKQYLHRFGYLNTTQYSLSTETDADLFDEHMERAIRIYQINFNLNSTGVLDGETVATMMMPRCGVADIIDGKTRMKASGRDYHLDYAFFKGSPKWPLSRKVLTWRLLHGSRQDAIAPIRDYALLSWAGVAPFHYNQVGENAASDIKIGFRTKATDPVGKMDGPAGLLAYSYPPQDGHMYFDGDENWAINGPTPEQFDLGTVALHELGHILGLEHSSDPGAIMFPTTPKGTIKGLGPDDIAGIKALYNLP</sequence>
<dbReference type="GO" id="GO:0006508">
    <property type="term" value="P:proteolysis"/>
    <property type="evidence" value="ECO:0007669"/>
    <property type="project" value="UniProtKB-KW"/>
</dbReference>
<feature type="domain" description="Peptidase metallopeptidase" evidence="10">
    <location>
        <begin position="123"/>
        <end position="273"/>
    </location>
</feature>
<dbReference type="InterPro" id="IPR002477">
    <property type="entry name" value="Peptidoglycan-bd-like"/>
</dbReference>
<comment type="caution">
    <text evidence="11">The sequence shown here is derived from an EMBL/GenBank/DDBJ whole genome shotgun (WGS) entry which is preliminary data.</text>
</comment>
<dbReference type="Pfam" id="PF01471">
    <property type="entry name" value="PG_binding_1"/>
    <property type="match status" value="3"/>
</dbReference>
<dbReference type="InterPro" id="IPR036365">
    <property type="entry name" value="PGBD-like_sf"/>
</dbReference>
<keyword evidence="12" id="KW-1185">Reference proteome</keyword>
<keyword evidence="4" id="KW-0479">Metal-binding</keyword>
<evidence type="ECO:0000256" key="9">
    <source>
        <dbReference type="ARBA" id="ARBA00023145"/>
    </source>
</evidence>
<keyword evidence="5" id="KW-0732">Signal</keyword>
<evidence type="ECO:0000259" key="10">
    <source>
        <dbReference type="SMART" id="SM00235"/>
    </source>
</evidence>